<feature type="transmembrane region" description="Helical" evidence="1">
    <location>
        <begin position="468"/>
        <end position="489"/>
    </location>
</feature>
<dbReference type="EMBL" id="MLYV02000328">
    <property type="protein sequence ID" value="PSS08931.1"/>
    <property type="molecule type" value="Genomic_DNA"/>
</dbReference>
<evidence type="ECO:0000256" key="1">
    <source>
        <dbReference type="SAM" id="Phobius"/>
    </source>
</evidence>
<evidence type="ECO:0000313" key="3">
    <source>
        <dbReference type="Proteomes" id="UP000186601"/>
    </source>
</evidence>
<reference evidence="2 3" key="1">
    <citation type="submission" date="2018-02" db="EMBL/GenBank/DDBJ databases">
        <title>Genome sequence of the basidiomycete white-rot fungus Phlebia centrifuga.</title>
        <authorList>
            <person name="Granchi Z."/>
            <person name="Peng M."/>
            <person name="de Vries R.P."/>
            <person name="Hilden K."/>
            <person name="Makela M.R."/>
            <person name="Grigoriev I."/>
            <person name="Riley R."/>
        </authorList>
    </citation>
    <scope>NUCLEOTIDE SEQUENCE [LARGE SCALE GENOMIC DNA]</scope>
    <source>
        <strain evidence="2 3">FBCC195</strain>
    </source>
</reference>
<dbReference type="Proteomes" id="UP000186601">
    <property type="component" value="Unassembled WGS sequence"/>
</dbReference>
<keyword evidence="1" id="KW-0472">Membrane</keyword>
<dbReference type="OrthoDB" id="3198553at2759"/>
<organism evidence="2 3">
    <name type="scientific">Hermanssonia centrifuga</name>
    <dbReference type="NCBI Taxonomy" id="98765"/>
    <lineage>
        <taxon>Eukaryota</taxon>
        <taxon>Fungi</taxon>
        <taxon>Dikarya</taxon>
        <taxon>Basidiomycota</taxon>
        <taxon>Agaricomycotina</taxon>
        <taxon>Agaricomycetes</taxon>
        <taxon>Polyporales</taxon>
        <taxon>Meruliaceae</taxon>
        <taxon>Hermanssonia</taxon>
    </lineage>
</organism>
<dbReference type="AlphaFoldDB" id="A0A2R6QIY5"/>
<feature type="transmembrane region" description="Helical" evidence="1">
    <location>
        <begin position="20"/>
        <end position="40"/>
    </location>
</feature>
<evidence type="ECO:0000313" key="2">
    <source>
        <dbReference type="EMBL" id="PSS08931.1"/>
    </source>
</evidence>
<keyword evidence="3" id="KW-1185">Reference proteome</keyword>
<keyword evidence="1" id="KW-1133">Transmembrane helix</keyword>
<comment type="caution">
    <text evidence="2">The sequence shown here is derived from an EMBL/GenBank/DDBJ whole genome shotgun (WGS) entry which is preliminary data.</text>
</comment>
<sequence>MPLQEPLLPIRKSGYFGARLQMCLLLTGGVIAMLIHHFLYSFLNGRLADGGTFSTFRRVFHSTVSDQSFVNTIANATATVGKMCLTSVVGIAFVQIFWWRMRATGYTLDQVDTVASFKQNPADPTTWSAWYRTTLLSVVAICALLMEVITIATPGSLVVSSTTVDQTCNIPVVDASRAAPLLPIVSGPASNITYMYQGPTSSLSLGLITRVLYTGSYVPPPNPCGVCEYNISFTAPALRCGDNTDSIISNETLPITDQFVTVWNATAYSPAGFFDPTVTQPTSDSSFSALNVGSRNSLFLNSTVTGNYSFVNPVVAFVCIGYDATYHVNVQHNLTDTISVTGVDLMQAFTIGLQDQELNDPSPLLHMSIWDAFRQQLAGIVTTTVFDGDNDQPGILPIIANSPFAAPSFSPGVWQWQVDLITAFPSLMQNISLSLVSGVLATNFTRPMQKLDCRVTGLYFVYDRVRLLATYGATIGVAVVCLLVALVAIHINQVGETMDFSRILGGVPIFRNSVEANGKIEDYLRKRVQVQRDGDEYEYEYEGESRMA</sequence>
<name>A0A2R6QIY5_9APHY</name>
<feature type="transmembrane region" description="Helical" evidence="1">
    <location>
        <begin position="135"/>
        <end position="159"/>
    </location>
</feature>
<keyword evidence="1" id="KW-0812">Transmembrane</keyword>
<proteinExistence type="predicted"/>
<feature type="transmembrane region" description="Helical" evidence="1">
    <location>
        <begin position="80"/>
        <end position="99"/>
    </location>
</feature>
<protein>
    <submittedName>
        <fullName evidence="2">Uncharacterized protein</fullName>
    </submittedName>
</protein>
<accession>A0A2R6QIY5</accession>
<gene>
    <name evidence="2" type="ORF">PHLCEN_2v3421</name>
</gene>
<dbReference type="STRING" id="98765.A0A2R6QIY5"/>